<organism evidence="2 3">
    <name type="scientific">Ramlibacter tataouinensis</name>
    <dbReference type="NCBI Taxonomy" id="94132"/>
    <lineage>
        <taxon>Bacteria</taxon>
        <taxon>Pseudomonadati</taxon>
        <taxon>Pseudomonadota</taxon>
        <taxon>Betaproteobacteria</taxon>
        <taxon>Burkholderiales</taxon>
        <taxon>Comamonadaceae</taxon>
        <taxon>Ramlibacter</taxon>
    </lineage>
</organism>
<evidence type="ECO:0000313" key="3">
    <source>
        <dbReference type="Proteomes" id="UP000070433"/>
    </source>
</evidence>
<name>A0A127JY89_9BURK</name>
<protein>
    <recommendedName>
        <fullName evidence="1">BON domain-containing protein</fullName>
    </recommendedName>
</protein>
<sequence>MDRTLPQGFPMNSPWLATLAAFALGAAATWLTVAAIDNWRREPSGISDDLLRDRVRARIGELVARPDAIRVAVEGGVVRLSGEVLPQERDALLSALIVVPGVWRVRNALGTLQEGA</sequence>
<dbReference type="Gene3D" id="3.30.1340.30">
    <property type="match status" value="1"/>
</dbReference>
<keyword evidence="3" id="KW-1185">Reference proteome</keyword>
<evidence type="ECO:0000313" key="2">
    <source>
        <dbReference type="EMBL" id="AMO24946.1"/>
    </source>
</evidence>
<proteinExistence type="predicted"/>
<reference evidence="2 3" key="1">
    <citation type="journal article" date="2014" name="Int. J. Syst. Evol. Microbiol.">
        <title>Ramlibacter solisilvae sp. nov., isolated from forest soil, and emended description of the genus Ramlibacter.</title>
        <authorList>
            <person name="Lee H.J."/>
            <person name="Lee S.H."/>
            <person name="Lee S.S."/>
            <person name="Lee J.S."/>
            <person name="Kim Y."/>
            <person name="Kim S.C."/>
            <person name="Jeon C.O."/>
        </authorList>
    </citation>
    <scope>NUCLEOTIDE SEQUENCE [LARGE SCALE GENOMIC DNA]</scope>
    <source>
        <strain evidence="2 3">5-10</strain>
    </source>
</reference>
<dbReference type="AlphaFoldDB" id="A0A127JY89"/>
<accession>A0A127JY89</accession>
<dbReference type="EMBL" id="CP010951">
    <property type="protein sequence ID" value="AMO24946.1"/>
    <property type="molecule type" value="Genomic_DNA"/>
</dbReference>
<feature type="domain" description="BON" evidence="1">
    <location>
        <begin position="47"/>
        <end position="109"/>
    </location>
</feature>
<evidence type="ECO:0000259" key="1">
    <source>
        <dbReference type="Pfam" id="PF04972"/>
    </source>
</evidence>
<dbReference type="Proteomes" id="UP000070433">
    <property type="component" value="Chromosome"/>
</dbReference>
<dbReference type="InterPro" id="IPR007055">
    <property type="entry name" value="BON_dom"/>
</dbReference>
<dbReference type="Pfam" id="PF04972">
    <property type="entry name" value="BON"/>
    <property type="match status" value="1"/>
</dbReference>
<gene>
    <name evidence="2" type="ORF">UC35_21565</name>
</gene>